<evidence type="ECO:0000313" key="2">
    <source>
        <dbReference type="Proteomes" id="UP001215280"/>
    </source>
</evidence>
<keyword evidence="2" id="KW-1185">Reference proteome</keyword>
<accession>A0AAD7ID11</accession>
<gene>
    <name evidence="1" type="ORF">DFH07DRAFT_965426</name>
</gene>
<sequence>MPPDLRSTHTRVRCMPKHHSACHLAPLAFSTPHPLVMALSLHSSKKWTAFKFAAFNRASKMMRLGHIPPTLVSYLTAGKSARAILDNVDAPDENDFCAFEVEEILFKVHMSLFRLEIWWSPADAYGHAPPPDDNIASPVFLSETAENFRYFLWDLQAFPHELSNLQSGGADVAVVVDRALRIAEMARKHNFSPLETYALESLRQFVLSPYFHSSSTTQHCRSLSVATSSPLGHDLLRDLSRRLIHRILRRKLSLDPALVSFVEADSDPRLREIRGAVYYRQLVDMERHLEGRAATQPVFPAAMDVERRMRFLAAHISLSALAAQLHASAPPIPAGGCRAHSRCLLAWESVWASVAVASGAGALGSADVLGRLHAMMVPLKRMVSETPTLSIDCGLASLEAVVARRDDIIDGLMEYFL</sequence>
<evidence type="ECO:0000313" key="1">
    <source>
        <dbReference type="EMBL" id="KAJ7740245.1"/>
    </source>
</evidence>
<dbReference type="AlphaFoldDB" id="A0AAD7ID11"/>
<evidence type="ECO:0008006" key="3">
    <source>
        <dbReference type="Google" id="ProtNLM"/>
    </source>
</evidence>
<comment type="caution">
    <text evidence="1">The sequence shown here is derived from an EMBL/GenBank/DDBJ whole genome shotgun (WGS) entry which is preliminary data.</text>
</comment>
<proteinExistence type="predicted"/>
<reference evidence="1" key="1">
    <citation type="submission" date="2023-03" db="EMBL/GenBank/DDBJ databases">
        <title>Massive genome expansion in bonnet fungi (Mycena s.s.) driven by repeated elements and novel gene families across ecological guilds.</title>
        <authorList>
            <consortium name="Lawrence Berkeley National Laboratory"/>
            <person name="Harder C.B."/>
            <person name="Miyauchi S."/>
            <person name="Viragh M."/>
            <person name="Kuo A."/>
            <person name="Thoen E."/>
            <person name="Andreopoulos B."/>
            <person name="Lu D."/>
            <person name="Skrede I."/>
            <person name="Drula E."/>
            <person name="Henrissat B."/>
            <person name="Morin E."/>
            <person name="Kohler A."/>
            <person name="Barry K."/>
            <person name="LaButti K."/>
            <person name="Morin E."/>
            <person name="Salamov A."/>
            <person name="Lipzen A."/>
            <person name="Mereny Z."/>
            <person name="Hegedus B."/>
            <person name="Baldrian P."/>
            <person name="Stursova M."/>
            <person name="Weitz H."/>
            <person name="Taylor A."/>
            <person name="Grigoriev I.V."/>
            <person name="Nagy L.G."/>
            <person name="Martin F."/>
            <person name="Kauserud H."/>
        </authorList>
    </citation>
    <scope>NUCLEOTIDE SEQUENCE</scope>
    <source>
        <strain evidence="1">CBHHK188m</strain>
    </source>
</reference>
<protein>
    <recommendedName>
        <fullName evidence="3">BTB/POZ domain-containing protein</fullName>
    </recommendedName>
</protein>
<dbReference type="Proteomes" id="UP001215280">
    <property type="component" value="Unassembled WGS sequence"/>
</dbReference>
<name>A0AAD7ID11_9AGAR</name>
<organism evidence="1 2">
    <name type="scientific">Mycena maculata</name>
    <dbReference type="NCBI Taxonomy" id="230809"/>
    <lineage>
        <taxon>Eukaryota</taxon>
        <taxon>Fungi</taxon>
        <taxon>Dikarya</taxon>
        <taxon>Basidiomycota</taxon>
        <taxon>Agaricomycotina</taxon>
        <taxon>Agaricomycetes</taxon>
        <taxon>Agaricomycetidae</taxon>
        <taxon>Agaricales</taxon>
        <taxon>Marasmiineae</taxon>
        <taxon>Mycenaceae</taxon>
        <taxon>Mycena</taxon>
    </lineage>
</organism>
<dbReference type="EMBL" id="JARJLG010000128">
    <property type="protein sequence ID" value="KAJ7740245.1"/>
    <property type="molecule type" value="Genomic_DNA"/>
</dbReference>